<dbReference type="AlphaFoldDB" id="A0A382AJ52"/>
<gene>
    <name evidence="1" type="ORF">METZ01_LOCUS154444</name>
</gene>
<evidence type="ECO:0000313" key="1">
    <source>
        <dbReference type="EMBL" id="SVB01590.1"/>
    </source>
</evidence>
<proteinExistence type="predicted"/>
<protein>
    <recommendedName>
        <fullName evidence="2">Carbohydrate-binding domain-containing protein</fullName>
    </recommendedName>
</protein>
<name>A0A382AJ52_9ZZZZ</name>
<organism evidence="1">
    <name type="scientific">marine metagenome</name>
    <dbReference type="NCBI Taxonomy" id="408172"/>
    <lineage>
        <taxon>unclassified sequences</taxon>
        <taxon>metagenomes</taxon>
        <taxon>ecological metagenomes</taxon>
    </lineage>
</organism>
<dbReference type="EMBL" id="UINC01025642">
    <property type="protein sequence ID" value="SVB01590.1"/>
    <property type="molecule type" value="Genomic_DNA"/>
</dbReference>
<evidence type="ECO:0008006" key="2">
    <source>
        <dbReference type="Google" id="ProtNLM"/>
    </source>
</evidence>
<reference evidence="1" key="1">
    <citation type="submission" date="2018-05" db="EMBL/GenBank/DDBJ databases">
        <authorList>
            <person name="Lanie J.A."/>
            <person name="Ng W.-L."/>
            <person name="Kazmierczak K.M."/>
            <person name="Andrzejewski T.M."/>
            <person name="Davidsen T.M."/>
            <person name="Wayne K.J."/>
            <person name="Tettelin H."/>
            <person name="Glass J.I."/>
            <person name="Rusch D."/>
            <person name="Podicherti R."/>
            <person name="Tsui H.-C.T."/>
            <person name="Winkler M.E."/>
        </authorList>
    </citation>
    <scope>NUCLEOTIDE SEQUENCE</scope>
</reference>
<sequence>MMIYSQMKTIKLNLKGILGIITLCMASLLVGVAYADEPIKITISSSMGHVQFDGEWTHGTEWKHSSFDKFWYDRGTAYAEAIILRTAHQDKFFYVFIDYLTDFTNDHIADRAIVCFDGYDTSSVADESDWCYAVSRGSGNGHTLQGGSPIYQTSHFNLVKNHPDFVAHGGTSGENDRYVETPHAAYEFRIPIEQIGFQDEYGFFVQVYDGNDVKTYPKEFSGKFPQKIPSPVKWGKIVSPDHSISNYDSQ</sequence>
<accession>A0A382AJ52</accession>